<protein>
    <submittedName>
        <fullName evidence="1">Uncharacterized protein</fullName>
    </submittedName>
</protein>
<reference evidence="1 2" key="1">
    <citation type="journal article" date="2016" name="FEMS Microbiol. Lett.">
        <title>Characterization of LysPBC4, a novel Bacillus cereus-specific endolysin of bacteriophage PBC4.</title>
        <authorList>
            <person name="Na H."/>
            <person name="Kong M."/>
            <person name="Ryu S."/>
        </authorList>
    </citation>
    <scope>NUCLEOTIDE SEQUENCE [LARGE SCALE GENOMIC DNA]</scope>
</reference>
<keyword evidence="2" id="KW-1185">Reference proteome</keyword>
<organism evidence="1 2">
    <name type="scientific">Bacillus phage PBC4</name>
    <dbReference type="NCBI Taxonomy" id="1675028"/>
    <lineage>
        <taxon>Viruses</taxon>
        <taxon>Duplodnaviria</taxon>
        <taxon>Heunggongvirae</taxon>
        <taxon>Uroviricota</taxon>
        <taxon>Caudoviricetes</taxon>
        <taxon>Sejongvirinae</taxon>
        <taxon>Yihwangvirus</taxon>
        <taxon>Yihwangvirus PBC4</taxon>
    </lineage>
</organism>
<evidence type="ECO:0000313" key="1">
    <source>
        <dbReference type="EMBL" id="AKQ08199.1"/>
    </source>
</evidence>
<proteinExistence type="predicted"/>
<gene>
    <name evidence="1" type="ORF">PBC4_007</name>
</gene>
<dbReference type="Proteomes" id="UP000224963">
    <property type="component" value="Segment"/>
</dbReference>
<dbReference type="EMBL" id="KT070866">
    <property type="protein sequence ID" value="AKQ08199.1"/>
    <property type="molecule type" value="Genomic_DNA"/>
</dbReference>
<sequence>MAAKRFVFKNNYRGFLSLNFDGVYPSRTAESGRQLTLSEEEYEHVKTYSPKTLYRFLEPIGFKFDKEVEVIPFEAEVYFELRDEKRAEILKGLSLDELVSIQDLALQNEIDNNATDAVKQHILLKTAGK</sequence>
<name>A0A1D6X844_9CAUD</name>
<evidence type="ECO:0000313" key="2">
    <source>
        <dbReference type="Proteomes" id="UP000224963"/>
    </source>
</evidence>
<accession>A0A1D6X844</accession>